<feature type="compositionally biased region" description="Low complexity" evidence="1">
    <location>
        <begin position="440"/>
        <end position="451"/>
    </location>
</feature>
<evidence type="ECO:0000313" key="3">
    <source>
        <dbReference type="RefSeq" id="XP_010265632.1"/>
    </source>
</evidence>
<sequence length="610" mass="66682">MICHHAPRDAMALSFPTGGSNSSSANMKVANDASIFNPGTHLLSIPKEKMDQIRSTMMCHEALFKEQVQALHKLYEIQKRAMQETRKRAYSQVQVLTFNSDTVAIPDALHGSTVEEKPLRSTRVSTQAYQEGSHVLSSNPVCSVKEFTGSGPKTSLWIDNTESSTSNSKNKPRIEIDLEKLPEDYLDESDLQVEENNFKIANTTTILSEGTPGAAQFSVVECNPSVIQVESPNLKQGDLKLDLGTFSELRQEIHQVCNQALERKTCGVDINECATGFQPLHRSIVNDFPWNHPAAVGINTVHEEAKLSYNQQTEKPFWLHQGSLALTSRSLSPVHSSRSVEYREQCQGTEKASFGSNLGSIQQHQFLQSNIIFTSANSKLHEQKGSNNRSPVSTNPISFSQGLKTLITLTPIQYDSKKFGSCNQGNSPLESNSNSGKQNSYSSALSSQTSDDSGHENRNTSGHGSNCIGQSADICREGHNNIFTIKGSHSSCFDCSEPDQRNQGTVEGFQSETEGKSQLIKDGMEPSLSSSAPNSENKHKNQSTYSNGSFDIPESQQGPGVVTESNEDTTNEETVEEACESIAAKILLSFAPCRSCGDAKSKVINPLMEA</sequence>
<dbReference type="Proteomes" id="UP000189703">
    <property type="component" value="Unplaced"/>
</dbReference>
<dbReference type="RefSeq" id="XP_010265633.1">
    <property type="nucleotide sequence ID" value="XM_010267331.2"/>
</dbReference>
<feature type="compositionally biased region" description="Polar residues" evidence="1">
    <location>
        <begin position="501"/>
        <end position="512"/>
    </location>
</feature>
<evidence type="ECO:0000313" key="2">
    <source>
        <dbReference type="Proteomes" id="UP000189703"/>
    </source>
</evidence>
<feature type="region of interest" description="Disordered" evidence="1">
    <location>
        <begin position="522"/>
        <end position="575"/>
    </location>
</feature>
<organism evidence="2 5">
    <name type="scientific">Nelumbo nucifera</name>
    <name type="common">Sacred lotus</name>
    <dbReference type="NCBI Taxonomy" id="4432"/>
    <lineage>
        <taxon>Eukaryota</taxon>
        <taxon>Viridiplantae</taxon>
        <taxon>Streptophyta</taxon>
        <taxon>Embryophyta</taxon>
        <taxon>Tracheophyta</taxon>
        <taxon>Spermatophyta</taxon>
        <taxon>Magnoliopsida</taxon>
        <taxon>Proteales</taxon>
        <taxon>Nelumbonaceae</taxon>
        <taxon>Nelumbo</taxon>
    </lineage>
</organism>
<dbReference type="eggNOG" id="ENOG502S5I6">
    <property type="taxonomic scope" value="Eukaryota"/>
</dbReference>
<dbReference type="OrthoDB" id="1928288at2759"/>
<feature type="compositionally biased region" description="Polar residues" evidence="1">
    <location>
        <begin position="542"/>
        <end position="558"/>
    </location>
</feature>
<dbReference type="PANTHER" id="PTHR33167:SF7">
    <property type="entry name" value="SHUGOSHIN C-TERMINAL DOMAIN-CONTAINING PROTEIN"/>
    <property type="match status" value="1"/>
</dbReference>
<feature type="compositionally biased region" description="Polar residues" evidence="1">
    <location>
        <begin position="421"/>
        <end position="439"/>
    </location>
</feature>
<gene>
    <name evidence="3 4 5" type="primary">LOC104603329</name>
</gene>
<proteinExistence type="predicted"/>
<feature type="region of interest" description="Disordered" evidence="1">
    <location>
        <begin position="497"/>
        <end position="516"/>
    </location>
</feature>
<accession>A0A1U8AF28</accession>
<dbReference type="PANTHER" id="PTHR33167">
    <property type="entry name" value="TRANSCRIPTION FACTOR, PUTATIVE (DUF863)-RELATED"/>
    <property type="match status" value="1"/>
</dbReference>
<evidence type="ECO:0000313" key="4">
    <source>
        <dbReference type="RefSeq" id="XP_010265633.1"/>
    </source>
</evidence>
<dbReference type="KEGG" id="nnu:104603329"/>
<dbReference type="RefSeq" id="XP_010265634.1">
    <property type="nucleotide sequence ID" value="XM_010267332.2"/>
</dbReference>
<feature type="region of interest" description="Disordered" evidence="1">
    <location>
        <begin position="421"/>
        <end position="465"/>
    </location>
</feature>
<dbReference type="OMA" id="LEINTMY"/>
<dbReference type="GeneID" id="104603329"/>
<protein>
    <submittedName>
        <fullName evidence="3 4">Uncharacterized protein LOC104603329 isoform X1</fullName>
    </submittedName>
</protein>
<evidence type="ECO:0000256" key="1">
    <source>
        <dbReference type="SAM" id="MobiDB-lite"/>
    </source>
</evidence>
<feature type="compositionally biased region" description="Acidic residues" evidence="1">
    <location>
        <begin position="565"/>
        <end position="575"/>
    </location>
</feature>
<keyword evidence="2" id="KW-1185">Reference proteome</keyword>
<name>A0A1U8AF28_NELNU</name>
<dbReference type="AlphaFoldDB" id="A0A1U8AF28"/>
<reference evidence="3 4" key="1">
    <citation type="submission" date="2025-04" db="UniProtKB">
        <authorList>
            <consortium name="RefSeq"/>
        </authorList>
    </citation>
    <scope>IDENTIFICATION</scope>
</reference>
<dbReference type="RefSeq" id="XP_010265632.1">
    <property type="nucleotide sequence ID" value="XM_010267330.2"/>
</dbReference>
<evidence type="ECO:0000313" key="5">
    <source>
        <dbReference type="RefSeq" id="XP_010265634.1"/>
    </source>
</evidence>